<name>A0A6C0DG79_9ZZZZ</name>
<reference evidence="1" key="1">
    <citation type="journal article" date="2020" name="Nature">
        <title>Giant virus diversity and host interactions through global metagenomics.</title>
        <authorList>
            <person name="Schulz F."/>
            <person name="Roux S."/>
            <person name="Paez-Espino D."/>
            <person name="Jungbluth S."/>
            <person name="Walsh D.A."/>
            <person name="Denef V.J."/>
            <person name="McMahon K.D."/>
            <person name="Konstantinidis K.T."/>
            <person name="Eloe-Fadrosh E.A."/>
            <person name="Kyrpides N.C."/>
            <person name="Woyke T."/>
        </authorList>
    </citation>
    <scope>NUCLEOTIDE SEQUENCE</scope>
    <source>
        <strain evidence="1">GVMAG-M-3300023174-141</strain>
    </source>
</reference>
<accession>A0A6C0DG79</accession>
<organism evidence="1">
    <name type="scientific">viral metagenome</name>
    <dbReference type="NCBI Taxonomy" id="1070528"/>
    <lineage>
        <taxon>unclassified sequences</taxon>
        <taxon>metagenomes</taxon>
        <taxon>organismal metagenomes</taxon>
    </lineage>
</organism>
<protein>
    <recommendedName>
        <fullName evidence="2">Thioredoxin domain-containing protein</fullName>
    </recommendedName>
</protein>
<evidence type="ECO:0008006" key="2">
    <source>
        <dbReference type="Google" id="ProtNLM"/>
    </source>
</evidence>
<evidence type="ECO:0000313" key="1">
    <source>
        <dbReference type="EMBL" id="QHT14595.1"/>
    </source>
</evidence>
<sequence>MSRPAPVHICFYSNRCDWSKVFVEEISKTNYAAEFRFICVDPGPNRPALPTWLKQTPTLVISGEPEPRTNSEVMNWLYERKMKEGGGSKSSGGNGGAAAAVEPEPYLDSEMGGGYGDSYSFIGADTSAQGNGGMTMKHNFTYLGGGDAVSTREASNFQTTNSNAKRSKKEEMLDAQMEQYKAARDIGIPQRVARQ</sequence>
<dbReference type="AlphaFoldDB" id="A0A6C0DG79"/>
<proteinExistence type="predicted"/>
<dbReference type="EMBL" id="MN739587">
    <property type="protein sequence ID" value="QHT14595.1"/>
    <property type="molecule type" value="Genomic_DNA"/>
</dbReference>